<dbReference type="SUPFAM" id="SSF51197">
    <property type="entry name" value="Clavaminate synthase-like"/>
    <property type="match status" value="1"/>
</dbReference>
<proteinExistence type="predicted"/>
<protein>
    <recommendedName>
        <fullName evidence="1">JmjC domain-containing protein</fullName>
    </recommendedName>
</protein>
<dbReference type="PANTHER" id="PTHR12461:SF105">
    <property type="entry name" value="HYPOXIA-INDUCIBLE FACTOR 1-ALPHA INHIBITOR"/>
    <property type="match status" value="1"/>
</dbReference>
<evidence type="ECO:0000313" key="2">
    <source>
        <dbReference type="EMBL" id="ANU08234.1"/>
    </source>
</evidence>
<reference evidence="2 3" key="1">
    <citation type="submission" date="2016-07" db="EMBL/GenBank/DDBJ databases">
        <title>Complete genome sequence of Altererythrobacter namhicola JCM 16345T, containing esterase-encoding genes.</title>
        <authorList>
            <person name="Cheng H."/>
            <person name="Wu Y.-H."/>
            <person name="Jian S.-L."/>
            <person name="Huo Y.-Y."/>
            <person name="Wang C.-S."/>
            <person name="Xu X.-W."/>
        </authorList>
    </citation>
    <scope>NUCLEOTIDE SEQUENCE [LARGE SCALE GENOMIC DNA]</scope>
    <source>
        <strain evidence="2 3">JCM 16345</strain>
    </source>
</reference>
<keyword evidence="3" id="KW-1185">Reference proteome</keyword>
<dbReference type="KEGG" id="anh:A6F65_01942"/>
<accession>A0A1C7D9U4</accession>
<evidence type="ECO:0000313" key="3">
    <source>
        <dbReference type="Proteomes" id="UP000092698"/>
    </source>
</evidence>
<dbReference type="InterPro" id="IPR003347">
    <property type="entry name" value="JmjC_dom"/>
</dbReference>
<dbReference type="PATRIC" id="fig|645517.4.peg.1926"/>
<dbReference type="AlphaFoldDB" id="A0A1C7D9U4"/>
<dbReference type="Pfam" id="PF08007">
    <property type="entry name" value="JmjC_2"/>
    <property type="match status" value="1"/>
</dbReference>
<dbReference type="OrthoDB" id="3776825at2"/>
<dbReference type="PROSITE" id="PS51184">
    <property type="entry name" value="JMJC"/>
    <property type="match status" value="1"/>
</dbReference>
<sequence>MRHDFHHDGDWIGSDIGVFDTDALAACYPDRAARFGHLLAHRQSLSWPAIRDALASGARSLMEVREDTPEGRFRPLADLPDDFGSLLDDLATAKRWIMLRDLARWPDFADVVAEIVTAIGPVAESPTGALLHPVAFLFVSSPGLLTPLHFDPEYNVLLQIAGSKHFTIISPEAGLPSPQDNEYYHASGDNLLEWSEGAARFAVPHELRSGDALHVPFKAAHTVTVGEEPSVSLSVTWRSRSSLLQDDAWSFNAAMRRVGVAMPPPGQYPWLRGVAMRALRRLRLA</sequence>
<feature type="domain" description="JmjC" evidence="1">
    <location>
        <begin position="94"/>
        <end position="254"/>
    </location>
</feature>
<name>A0A1C7D9U4_9SPHN</name>
<dbReference type="EMBL" id="CP016545">
    <property type="protein sequence ID" value="ANU08234.1"/>
    <property type="molecule type" value="Genomic_DNA"/>
</dbReference>
<dbReference type="Gene3D" id="2.60.120.650">
    <property type="entry name" value="Cupin"/>
    <property type="match status" value="1"/>
</dbReference>
<gene>
    <name evidence="2" type="ORF">A6F65_01942</name>
</gene>
<evidence type="ECO:0000259" key="1">
    <source>
        <dbReference type="PROSITE" id="PS51184"/>
    </source>
</evidence>
<dbReference type="Proteomes" id="UP000092698">
    <property type="component" value="Chromosome"/>
</dbReference>
<dbReference type="STRING" id="645517.A6F65_01942"/>
<organism evidence="2 3">
    <name type="scientific">Paraurantiacibacter namhicola</name>
    <dbReference type="NCBI Taxonomy" id="645517"/>
    <lineage>
        <taxon>Bacteria</taxon>
        <taxon>Pseudomonadati</taxon>
        <taxon>Pseudomonadota</taxon>
        <taxon>Alphaproteobacteria</taxon>
        <taxon>Sphingomonadales</taxon>
        <taxon>Erythrobacteraceae</taxon>
        <taxon>Paraurantiacibacter</taxon>
    </lineage>
</organism>
<dbReference type="PANTHER" id="PTHR12461">
    <property type="entry name" value="HYPOXIA-INDUCIBLE FACTOR 1 ALPHA INHIBITOR-RELATED"/>
    <property type="match status" value="1"/>
</dbReference>
<dbReference type="RefSeq" id="WP_067788170.1">
    <property type="nucleotide sequence ID" value="NZ_CP016545.1"/>
</dbReference>